<dbReference type="EMBL" id="ABIB01000005">
    <property type="protein sequence ID" value="EDP96176.1"/>
    <property type="molecule type" value="Genomic_DNA"/>
</dbReference>
<dbReference type="OrthoDB" id="956078at2"/>
<comment type="caution">
    <text evidence="1">The sequence shown here is derived from an EMBL/GenBank/DDBJ whole genome shotgun (WGS) entry which is preliminary data.</text>
</comment>
<name>A9DYT4_9FLAO</name>
<dbReference type="AlphaFoldDB" id="A9DYT4"/>
<dbReference type="Proteomes" id="UP000002945">
    <property type="component" value="Unassembled WGS sequence"/>
</dbReference>
<sequence length="155" mass="18091">MIIIEKATGNSHPIEIVPVEITDYKHLTKKRYFFHWKDEKKFEVYKLRIINSTDILGLISLERIPNEWRVHIRLLTVSVENKGTHKTFDNIAGNLITFAAKIAILEYAEMACVSLRPKTEIAKHYIEKYQMTATGITLSIEMPEILHLINRFDHD</sequence>
<dbReference type="HOGENOM" id="CLU_125389_1_0_10"/>
<organism evidence="1 2">
    <name type="scientific">Kordia algicida OT-1</name>
    <dbReference type="NCBI Taxonomy" id="391587"/>
    <lineage>
        <taxon>Bacteria</taxon>
        <taxon>Pseudomonadati</taxon>
        <taxon>Bacteroidota</taxon>
        <taxon>Flavobacteriia</taxon>
        <taxon>Flavobacteriales</taxon>
        <taxon>Flavobacteriaceae</taxon>
        <taxon>Kordia</taxon>
    </lineage>
</organism>
<keyword evidence="2" id="KW-1185">Reference proteome</keyword>
<dbReference type="eggNOG" id="ENOG502ZV5A">
    <property type="taxonomic scope" value="Bacteria"/>
</dbReference>
<evidence type="ECO:0000313" key="2">
    <source>
        <dbReference type="Proteomes" id="UP000002945"/>
    </source>
</evidence>
<gene>
    <name evidence="1" type="ORF">KAOT1_08403</name>
</gene>
<evidence type="ECO:0000313" key="1">
    <source>
        <dbReference type="EMBL" id="EDP96176.1"/>
    </source>
</evidence>
<dbReference type="STRING" id="391587.KAOT1_08403"/>
<dbReference type="RefSeq" id="WP_007094246.1">
    <property type="nucleotide sequence ID" value="NZ_CP142125.1"/>
</dbReference>
<proteinExistence type="predicted"/>
<protein>
    <recommendedName>
        <fullName evidence="3">N-acetyltransferase domain-containing protein</fullName>
    </recommendedName>
</protein>
<evidence type="ECO:0008006" key="3">
    <source>
        <dbReference type="Google" id="ProtNLM"/>
    </source>
</evidence>
<reference evidence="1 2" key="1">
    <citation type="journal article" date="2011" name="J. Bacteriol.">
        <title>Genome sequence of the algicidal bacterium Kordia algicida OT-1.</title>
        <authorList>
            <person name="Lee H.S."/>
            <person name="Kang S.G."/>
            <person name="Kwon K.K."/>
            <person name="Lee J.H."/>
            <person name="Kim S.J."/>
        </authorList>
    </citation>
    <scope>NUCLEOTIDE SEQUENCE [LARGE SCALE GENOMIC DNA]</scope>
    <source>
        <strain evidence="1 2">OT-1</strain>
    </source>
</reference>
<accession>A9DYT4</accession>